<proteinExistence type="predicted"/>
<feature type="domain" description="HTH cro/C1-type" evidence="1">
    <location>
        <begin position="20"/>
        <end position="68"/>
    </location>
</feature>
<dbReference type="SUPFAM" id="SSF47413">
    <property type="entry name" value="lambda repressor-like DNA-binding domains"/>
    <property type="match status" value="1"/>
</dbReference>
<dbReference type="InterPro" id="IPR010982">
    <property type="entry name" value="Lambda_DNA-bd_dom_sf"/>
</dbReference>
<evidence type="ECO:0000259" key="1">
    <source>
        <dbReference type="PROSITE" id="PS50943"/>
    </source>
</evidence>
<dbReference type="Gene3D" id="1.10.260.40">
    <property type="entry name" value="lambda repressor-like DNA-binding domains"/>
    <property type="match status" value="1"/>
</dbReference>
<dbReference type="RefSeq" id="WP_134362741.1">
    <property type="nucleotide sequence ID" value="NZ_SOGJ01000012.1"/>
</dbReference>
<evidence type="ECO:0000313" key="3">
    <source>
        <dbReference type="Proteomes" id="UP000298355"/>
    </source>
</evidence>
<dbReference type="SMART" id="SM00530">
    <property type="entry name" value="HTH_XRE"/>
    <property type="match status" value="1"/>
</dbReference>
<protein>
    <submittedName>
        <fullName evidence="2">XRE family transcriptional regulator</fullName>
    </submittedName>
</protein>
<keyword evidence="3" id="KW-1185">Reference proteome</keyword>
<gene>
    <name evidence="2" type="ORF">E3O65_05535</name>
</gene>
<dbReference type="Proteomes" id="UP000298355">
    <property type="component" value="Unassembled WGS sequence"/>
</dbReference>
<evidence type="ECO:0000313" key="2">
    <source>
        <dbReference type="EMBL" id="TFC99836.1"/>
    </source>
</evidence>
<name>A0ABY2J7H5_9MICO</name>
<dbReference type="PROSITE" id="PS50943">
    <property type="entry name" value="HTH_CROC1"/>
    <property type="match status" value="1"/>
</dbReference>
<dbReference type="InterPro" id="IPR001387">
    <property type="entry name" value="Cro/C1-type_HTH"/>
</dbReference>
<accession>A0ABY2J7H5</accession>
<dbReference type="Pfam" id="PF01381">
    <property type="entry name" value="HTH_3"/>
    <property type="match status" value="1"/>
</dbReference>
<dbReference type="CDD" id="cd00093">
    <property type="entry name" value="HTH_XRE"/>
    <property type="match status" value="1"/>
</dbReference>
<comment type="caution">
    <text evidence="2">The sequence shown here is derived from an EMBL/GenBank/DDBJ whole genome shotgun (WGS) entry which is preliminary data.</text>
</comment>
<dbReference type="EMBL" id="SOGJ01000012">
    <property type="protein sequence ID" value="TFC99836.1"/>
    <property type="molecule type" value="Genomic_DNA"/>
</dbReference>
<reference evidence="2 3" key="1">
    <citation type="submission" date="2019-03" db="EMBL/GenBank/DDBJ databases">
        <title>Genomics of glacier-inhabiting Cryobacterium strains.</title>
        <authorList>
            <person name="Liu Q."/>
            <person name="Xin Y.-H."/>
        </authorList>
    </citation>
    <scope>NUCLEOTIDE SEQUENCE [LARGE SCALE GENOMIC DNA]</scope>
    <source>
        <strain evidence="2 3">TMT4-23</strain>
    </source>
</reference>
<sequence>MEKRQRRLLVADSVNTEIARQGWTRERLAGSLGVPLASFERMLSGDTAIDVDTLDEIAAALGVAIDSLLGAE</sequence>
<organism evidence="2 3">
    <name type="scientific">Cryobacterium breve</name>
    <dbReference type="NCBI Taxonomy" id="1259258"/>
    <lineage>
        <taxon>Bacteria</taxon>
        <taxon>Bacillati</taxon>
        <taxon>Actinomycetota</taxon>
        <taxon>Actinomycetes</taxon>
        <taxon>Micrococcales</taxon>
        <taxon>Microbacteriaceae</taxon>
        <taxon>Cryobacterium</taxon>
    </lineage>
</organism>